<keyword evidence="2" id="KW-1185">Reference proteome</keyword>
<name>A0AC61QMK7_9BACT</name>
<proteinExistence type="predicted"/>
<comment type="caution">
    <text evidence="1">The sequence shown here is derived from an EMBL/GenBank/DDBJ whole genome shotgun (WGS) entry which is preliminary data.</text>
</comment>
<evidence type="ECO:0000313" key="2">
    <source>
        <dbReference type="Proteomes" id="UP000308886"/>
    </source>
</evidence>
<dbReference type="Proteomes" id="UP000308886">
    <property type="component" value="Unassembled WGS sequence"/>
</dbReference>
<accession>A0AC61QMK7</accession>
<evidence type="ECO:0000313" key="1">
    <source>
        <dbReference type="EMBL" id="TGX80499.1"/>
    </source>
</evidence>
<dbReference type="EMBL" id="SRZC01000025">
    <property type="protein sequence ID" value="TGX80499.1"/>
    <property type="molecule type" value="Genomic_DNA"/>
</dbReference>
<sequence length="115" mass="13299">MNRQRRKDLQNVIKTLRNIFIITDREEVIETLESAIDDLEYVRADEEEARDSMPDSLLFTARYDDMEDNIADLYDITGALCDMIDDIASDERVDASGIKAEIENVIQKIQTVIDR</sequence>
<organism evidence="1 2">
    <name type="scientific">Palleniella muris</name>
    <dbReference type="NCBI Taxonomy" id="3038145"/>
    <lineage>
        <taxon>Bacteria</taxon>
        <taxon>Pseudomonadati</taxon>
        <taxon>Bacteroidota</taxon>
        <taxon>Bacteroidia</taxon>
        <taxon>Bacteroidales</taxon>
        <taxon>Prevotellaceae</taxon>
        <taxon>Palleniella</taxon>
    </lineage>
</organism>
<gene>
    <name evidence="1" type="ORF">E5358_12645</name>
</gene>
<reference evidence="1" key="1">
    <citation type="submission" date="2019-04" db="EMBL/GenBank/DDBJ databases">
        <title>Microbes associate with the intestines of laboratory mice.</title>
        <authorList>
            <person name="Navarre W."/>
            <person name="Wong E."/>
            <person name="Huang K."/>
            <person name="Tropini C."/>
            <person name="Ng K."/>
            <person name="Yu B."/>
        </authorList>
    </citation>
    <scope>NUCLEOTIDE SEQUENCE</scope>
    <source>
        <strain evidence="1">NM73_A23</strain>
    </source>
</reference>
<protein>
    <submittedName>
        <fullName evidence="1">Uncharacterized protein</fullName>
    </submittedName>
</protein>